<dbReference type="AlphaFoldDB" id="B5XR04"/>
<evidence type="ECO:0000313" key="2">
    <source>
        <dbReference type="EMBL" id="ACI10256.1"/>
    </source>
</evidence>
<dbReference type="BioCyc" id="KPNE507522:GI0B-2789-MONOMER"/>
<dbReference type="Gene3D" id="3.40.50.300">
    <property type="entry name" value="P-loop containing nucleotide triphosphate hydrolases"/>
    <property type="match status" value="1"/>
</dbReference>
<dbReference type="GO" id="GO:0006302">
    <property type="term" value="P:double-strand break repair"/>
    <property type="evidence" value="ECO:0007669"/>
    <property type="project" value="InterPro"/>
</dbReference>
<dbReference type="Proteomes" id="UP000001734">
    <property type="component" value="Chromosome"/>
</dbReference>
<protein>
    <submittedName>
        <fullName evidence="2">Conserved domain protein</fullName>
    </submittedName>
</protein>
<evidence type="ECO:0000313" key="3">
    <source>
        <dbReference type="Proteomes" id="UP000001734"/>
    </source>
</evidence>
<dbReference type="HOGENOM" id="CLU_1738128_0_0_6"/>
<dbReference type="InterPro" id="IPR038729">
    <property type="entry name" value="Rad50/SbcC_AAA"/>
</dbReference>
<dbReference type="GO" id="GO:0000731">
    <property type="term" value="P:DNA synthesis involved in DNA repair"/>
    <property type="evidence" value="ECO:0007669"/>
    <property type="project" value="TreeGrafter"/>
</dbReference>
<accession>B5XR04</accession>
<dbReference type="PANTHER" id="PTHR32182">
    <property type="entry name" value="DNA REPLICATION AND REPAIR PROTEIN RECF"/>
    <property type="match status" value="1"/>
</dbReference>
<dbReference type="InterPro" id="IPR027417">
    <property type="entry name" value="P-loop_NTPase"/>
</dbReference>
<dbReference type="GO" id="GO:0016887">
    <property type="term" value="F:ATP hydrolysis activity"/>
    <property type="evidence" value="ECO:0007669"/>
    <property type="project" value="InterPro"/>
</dbReference>
<feature type="domain" description="Rad50/SbcC-type AAA" evidence="1">
    <location>
        <begin position="5"/>
        <end position="53"/>
    </location>
</feature>
<sequence length="150" mass="17035">MIQYIRIQNFRSVRDIALELGPLNIVFGPNGCGKSNIYNAIHLLTAAADGRLSGFISEEGGLENMMWSGERSPVDRHPRRLQIACRTDSFDYELQIGFPEKLPYPTQFMLDPIVKEENIWLAGYSRRPSSRVLQRKNQAAFLVDYTVSGL</sequence>
<reference evidence="2 3" key="1">
    <citation type="journal article" date="2008" name="PLoS Genet.">
        <title>Complete genome sequence of the N2-fixing broad host range endophyte Klebsiella pneumoniae 342 and virulence predictions verified in mice.</title>
        <authorList>
            <person name="Fouts D.E."/>
            <person name="Tyler H.L."/>
            <person name="DeBoy R.T."/>
            <person name="Daugherty S."/>
            <person name="Ren Q."/>
            <person name="Badger J.H."/>
            <person name="Durkin A.S."/>
            <person name="Huot H."/>
            <person name="Shrivastava S."/>
            <person name="Kothari S."/>
            <person name="Dodson R.J."/>
            <person name="Mohamoud Y."/>
            <person name="Khouri H."/>
            <person name="Roesch L.F."/>
            <person name="Krogfelt K.A."/>
            <person name="Struve C."/>
            <person name="Triplett E.W."/>
            <person name="Methe B.A."/>
        </authorList>
    </citation>
    <scope>NUCLEOTIDE SEQUENCE [LARGE SCALE GENOMIC DNA]</scope>
    <source>
        <strain evidence="2 3">342</strain>
    </source>
</reference>
<dbReference type="EMBL" id="CP000964">
    <property type="protein sequence ID" value="ACI10256.1"/>
    <property type="molecule type" value="Genomic_DNA"/>
</dbReference>
<evidence type="ECO:0000259" key="1">
    <source>
        <dbReference type="Pfam" id="PF13476"/>
    </source>
</evidence>
<proteinExistence type="predicted"/>
<gene>
    <name evidence="2" type="ordered locus">KPK_2798</name>
</gene>
<dbReference type="PANTHER" id="PTHR32182:SF25">
    <property type="entry name" value="SLR1056 PROTEIN"/>
    <property type="match status" value="1"/>
</dbReference>
<dbReference type="KEGG" id="kpe:KPK_2798"/>
<dbReference type="Pfam" id="PF13476">
    <property type="entry name" value="AAA_23"/>
    <property type="match status" value="1"/>
</dbReference>
<dbReference type="SUPFAM" id="SSF52540">
    <property type="entry name" value="P-loop containing nucleoside triphosphate hydrolases"/>
    <property type="match status" value="1"/>
</dbReference>
<organism evidence="2 3">
    <name type="scientific">Klebsiella variicola (strain 342)</name>
    <name type="common">Klebsiella pneumoniae</name>
    <dbReference type="NCBI Taxonomy" id="507522"/>
    <lineage>
        <taxon>Bacteria</taxon>
        <taxon>Pseudomonadati</taxon>
        <taxon>Pseudomonadota</taxon>
        <taxon>Gammaproteobacteria</taxon>
        <taxon>Enterobacterales</taxon>
        <taxon>Enterobacteriaceae</taxon>
        <taxon>Klebsiella/Raoultella group</taxon>
        <taxon>Klebsiella</taxon>
        <taxon>Klebsiella pneumoniae complex</taxon>
    </lineage>
</organism>
<name>B5XR04_KLEV3</name>